<evidence type="ECO:0000313" key="1">
    <source>
        <dbReference type="EMBL" id="SDM84497.1"/>
    </source>
</evidence>
<accession>A0A1G9WJF7</accession>
<organism evidence="1 2">
    <name type="scientific">Maricaulis salignorans</name>
    <dbReference type="NCBI Taxonomy" id="144026"/>
    <lineage>
        <taxon>Bacteria</taxon>
        <taxon>Pseudomonadati</taxon>
        <taxon>Pseudomonadota</taxon>
        <taxon>Alphaproteobacteria</taxon>
        <taxon>Maricaulales</taxon>
        <taxon>Maricaulaceae</taxon>
        <taxon>Maricaulis</taxon>
    </lineage>
</organism>
<dbReference type="RefSeq" id="WP_176780383.1">
    <property type="nucleotide sequence ID" value="NZ_FNHG01000025.1"/>
</dbReference>
<evidence type="ECO:0000313" key="2">
    <source>
        <dbReference type="Proteomes" id="UP000199759"/>
    </source>
</evidence>
<keyword evidence="2" id="KW-1185">Reference proteome</keyword>
<dbReference type="AlphaFoldDB" id="A0A1G9WJF7"/>
<sequence length="51" mass="5458">MVESVSNRRAEPTGIKLDDLEVSVTPPVADLDVLEPNITLVIATVVLVLCL</sequence>
<dbReference type="STRING" id="144026.SAMN04488568_12529"/>
<gene>
    <name evidence="1" type="ORF">SAMN04488568_12529</name>
</gene>
<protein>
    <submittedName>
        <fullName evidence="1">Uncharacterized protein</fullName>
    </submittedName>
</protein>
<dbReference type="Proteomes" id="UP000199759">
    <property type="component" value="Unassembled WGS sequence"/>
</dbReference>
<name>A0A1G9WJF7_9PROT</name>
<reference evidence="1 2" key="1">
    <citation type="submission" date="2016-10" db="EMBL/GenBank/DDBJ databases">
        <authorList>
            <person name="de Groot N.N."/>
        </authorList>
    </citation>
    <scope>NUCLEOTIDE SEQUENCE [LARGE SCALE GENOMIC DNA]</scope>
    <source>
        <strain evidence="1 2">DSM 16077</strain>
    </source>
</reference>
<proteinExistence type="predicted"/>
<dbReference type="EMBL" id="FNHG01000025">
    <property type="protein sequence ID" value="SDM84497.1"/>
    <property type="molecule type" value="Genomic_DNA"/>
</dbReference>